<keyword evidence="4" id="KW-1185">Reference proteome</keyword>
<dbReference type="AlphaFoldDB" id="V8CBV4"/>
<dbReference type="Proteomes" id="UP000018731">
    <property type="component" value="Unassembled WGS sequence"/>
</dbReference>
<keyword evidence="2" id="KW-0812">Transmembrane</keyword>
<gene>
    <name evidence="3" type="ORF">HMPREF2086_00232</name>
</gene>
<feature type="transmembrane region" description="Helical" evidence="2">
    <location>
        <begin position="68"/>
        <end position="92"/>
    </location>
</feature>
<dbReference type="OrthoDB" id="5329702at2"/>
<accession>V8CBV4</accession>
<dbReference type="InterPro" id="IPR032820">
    <property type="entry name" value="ATPase_put"/>
</dbReference>
<dbReference type="eggNOG" id="COG5336">
    <property type="taxonomic scope" value="Bacteria"/>
</dbReference>
<dbReference type="PATRIC" id="fig|1357400.3.peg.328"/>
<sequence>MQEKQEKSTQAKESLDLADSASKTDTAKSLESTKPSKSAESADFEGLIDFKDTPDSARYSKVQKVISGAYDLSLGISIVVAILLGLGIGYVLQRISGSVWLLWLGIFWGVAAAGLNIHKAYKRTKAELDALADDPRYSYKKHSTNDEDD</sequence>
<dbReference type="HOGENOM" id="CLU_137927_1_0_7"/>
<dbReference type="Pfam" id="PF09527">
    <property type="entry name" value="ATPase_gene1"/>
    <property type="match status" value="1"/>
</dbReference>
<evidence type="ECO:0008006" key="5">
    <source>
        <dbReference type="Google" id="ProtNLM"/>
    </source>
</evidence>
<protein>
    <recommendedName>
        <fullName evidence="5">ATP synthase protein I</fullName>
    </recommendedName>
</protein>
<feature type="compositionally biased region" description="Polar residues" evidence="1">
    <location>
        <begin position="21"/>
        <end position="39"/>
    </location>
</feature>
<evidence type="ECO:0000256" key="2">
    <source>
        <dbReference type="SAM" id="Phobius"/>
    </source>
</evidence>
<evidence type="ECO:0000256" key="1">
    <source>
        <dbReference type="SAM" id="MobiDB-lite"/>
    </source>
</evidence>
<feature type="compositionally biased region" description="Basic and acidic residues" evidence="1">
    <location>
        <begin position="1"/>
        <end position="15"/>
    </location>
</feature>
<dbReference type="RefSeq" id="WP_023926900.1">
    <property type="nucleotide sequence ID" value="NZ_KI669454.1"/>
</dbReference>
<feature type="region of interest" description="Disordered" evidence="1">
    <location>
        <begin position="1"/>
        <end position="41"/>
    </location>
</feature>
<keyword evidence="2" id="KW-1133">Transmembrane helix</keyword>
<dbReference type="STRING" id="1357400.HMPREF2086_00232"/>
<proteinExistence type="predicted"/>
<comment type="caution">
    <text evidence="3">The sequence shown here is derived from an EMBL/GenBank/DDBJ whole genome shotgun (WGS) entry which is preliminary data.</text>
</comment>
<reference evidence="3 4" key="1">
    <citation type="journal article" date="2014" name="Genome Announc.">
        <title>Draft genome sequences of six enterohepatic helicobacter species isolated from humans and one from rhesus macaques.</title>
        <authorList>
            <person name="Shen Z."/>
            <person name="Sheh A."/>
            <person name="Young S.K."/>
            <person name="Abouelliel A."/>
            <person name="Ward D.V."/>
            <person name="Earl A.M."/>
            <person name="Fox J.G."/>
        </authorList>
    </citation>
    <scope>NUCLEOTIDE SEQUENCE [LARGE SCALE GENOMIC DNA]</scope>
    <source>
        <strain evidence="3 4">MIT 99-5501</strain>
    </source>
</reference>
<name>V8CBV4_9HELI</name>
<dbReference type="EMBL" id="AZJI01000001">
    <property type="protein sequence ID" value="ETD24898.1"/>
    <property type="molecule type" value="Genomic_DNA"/>
</dbReference>
<feature type="transmembrane region" description="Helical" evidence="2">
    <location>
        <begin position="98"/>
        <end position="117"/>
    </location>
</feature>
<evidence type="ECO:0000313" key="4">
    <source>
        <dbReference type="Proteomes" id="UP000018731"/>
    </source>
</evidence>
<evidence type="ECO:0000313" key="3">
    <source>
        <dbReference type="EMBL" id="ETD24898.1"/>
    </source>
</evidence>
<keyword evidence="2" id="KW-0472">Membrane</keyword>
<organism evidence="3 4">
    <name type="scientific">Helicobacter macacae MIT 99-5501</name>
    <dbReference type="NCBI Taxonomy" id="1357400"/>
    <lineage>
        <taxon>Bacteria</taxon>
        <taxon>Pseudomonadati</taxon>
        <taxon>Campylobacterota</taxon>
        <taxon>Epsilonproteobacteria</taxon>
        <taxon>Campylobacterales</taxon>
        <taxon>Helicobacteraceae</taxon>
        <taxon>Helicobacter</taxon>
    </lineage>
</organism>